<keyword evidence="10 12" id="KW-0408">Iron</keyword>
<keyword evidence="8 12" id="KW-0249">Electron transport</keyword>
<comment type="subcellular location">
    <subcellularLocation>
        <location evidence="1">Cell membrane</location>
        <topology evidence="1">Multi-pass membrane protein</topology>
    </subcellularLocation>
</comment>
<evidence type="ECO:0000313" key="13">
    <source>
        <dbReference type="EMBL" id="GIF73625.1"/>
    </source>
</evidence>
<keyword evidence="9 12" id="KW-1133">Transmembrane helix</keyword>
<feature type="transmembrane region" description="Helical" evidence="12">
    <location>
        <begin position="323"/>
        <end position="345"/>
    </location>
</feature>
<keyword evidence="3 12" id="KW-0813">Transport</keyword>
<dbReference type="InterPro" id="IPR002585">
    <property type="entry name" value="Cyt-d_ubiquinol_oxidase_su_1"/>
</dbReference>
<reference evidence="13 14" key="1">
    <citation type="submission" date="2021-01" db="EMBL/GenBank/DDBJ databases">
        <title>Whole genome shotgun sequence of Asanoa siamensis NBRC 107932.</title>
        <authorList>
            <person name="Komaki H."/>
            <person name="Tamura T."/>
        </authorList>
    </citation>
    <scope>NUCLEOTIDE SEQUENCE [LARGE SCALE GENOMIC DNA]</scope>
    <source>
        <strain evidence="13 14">NBRC 107932</strain>
    </source>
</reference>
<keyword evidence="5 12" id="KW-0349">Heme</keyword>
<dbReference type="PANTHER" id="PTHR30365:SF14">
    <property type="entry name" value="CYTOCHROME BD MENAQUINOL OXIDASE SUBUNIT I-RELATED"/>
    <property type="match status" value="1"/>
</dbReference>
<dbReference type="EMBL" id="BONE01000022">
    <property type="protein sequence ID" value="GIF73625.1"/>
    <property type="molecule type" value="Genomic_DNA"/>
</dbReference>
<keyword evidence="6 12" id="KW-0812">Transmembrane</keyword>
<evidence type="ECO:0000256" key="4">
    <source>
        <dbReference type="ARBA" id="ARBA00022475"/>
    </source>
</evidence>
<dbReference type="PANTHER" id="PTHR30365">
    <property type="entry name" value="CYTOCHROME D UBIQUINOL OXIDASE"/>
    <property type="match status" value="1"/>
</dbReference>
<evidence type="ECO:0000256" key="8">
    <source>
        <dbReference type="ARBA" id="ARBA00022982"/>
    </source>
</evidence>
<evidence type="ECO:0000256" key="9">
    <source>
        <dbReference type="ARBA" id="ARBA00022989"/>
    </source>
</evidence>
<evidence type="ECO:0000256" key="6">
    <source>
        <dbReference type="ARBA" id="ARBA00022692"/>
    </source>
</evidence>
<feature type="transmembrane region" description="Helical" evidence="12">
    <location>
        <begin position="20"/>
        <end position="43"/>
    </location>
</feature>
<evidence type="ECO:0000256" key="10">
    <source>
        <dbReference type="ARBA" id="ARBA00023004"/>
    </source>
</evidence>
<dbReference type="RefSeq" id="WP_203713613.1">
    <property type="nucleotide sequence ID" value="NZ_BONE01000022.1"/>
</dbReference>
<feature type="transmembrane region" description="Helical" evidence="12">
    <location>
        <begin position="407"/>
        <end position="428"/>
    </location>
</feature>
<keyword evidence="11 12" id="KW-0472">Membrane</keyword>
<gene>
    <name evidence="13" type="ORF">Asi02nite_31430</name>
</gene>
<evidence type="ECO:0000256" key="5">
    <source>
        <dbReference type="ARBA" id="ARBA00022617"/>
    </source>
</evidence>
<evidence type="ECO:0000256" key="1">
    <source>
        <dbReference type="ARBA" id="ARBA00004651"/>
    </source>
</evidence>
<feature type="transmembrane region" description="Helical" evidence="12">
    <location>
        <begin position="132"/>
        <end position="155"/>
    </location>
</feature>
<organism evidence="13 14">
    <name type="scientific">Asanoa siamensis</name>
    <dbReference type="NCBI Taxonomy" id="926357"/>
    <lineage>
        <taxon>Bacteria</taxon>
        <taxon>Bacillati</taxon>
        <taxon>Actinomycetota</taxon>
        <taxon>Actinomycetes</taxon>
        <taxon>Micromonosporales</taxon>
        <taxon>Micromonosporaceae</taxon>
        <taxon>Asanoa</taxon>
    </lineage>
</organism>
<evidence type="ECO:0000256" key="11">
    <source>
        <dbReference type="ARBA" id="ARBA00023136"/>
    </source>
</evidence>
<evidence type="ECO:0000256" key="12">
    <source>
        <dbReference type="PIRNR" id="PIRNR006446"/>
    </source>
</evidence>
<dbReference type="Proteomes" id="UP000604117">
    <property type="component" value="Unassembled WGS sequence"/>
</dbReference>
<sequence>MTELLAQDYLLEARQMQALSFVVHIPLVCFGIAFPALVLFVEWRYLRTGDEMYRTLARRWSKVMVALFAAGVVTGTILSFELGLLWPNFTATFGEVFGLGFAIEGFSFFLEAIFIGIYVYGWDRLAPRTHFYAGLPIVVAGVVGSFMVIAVNGWMNHPKGFTYENGQVVESNAAKALFANSYFWHEFVHMYVAGFIVTGFLVAAAYATYALRGRWGRYERTAFAVPMTAAAVASPVQLLVGDWVAREVAKNQPVKLAAMEGLGQTTKGAALHIFGWYQNGDVIWGLGIPKLLSLLAFHDINSTVQGLDVVPLEDQPPVNVVRYAFQSMVFAGSFMALVAVLFLYLRWRRGGLPVSPWFYRAVVLCGPLSVIALLAGWITTEVGRQPWVVYEVMRTEEAVTGASGIPVGYGVLAAVYLALVIAVGWVLVRLARVPMAEPPDDQIDAVHPLSQAR</sequence>
<feature type="transmembrane region" description="Helical" evidence="12">
    <location>
        <begin position="188"/>
        <end position="209"/>
    </location>
</feature>
<keyword evidence="4 12" id="KW-1003">Cell membrane</keyword>
<name>A0ABQ4CQT0_9ACTN</name>
<protein>
    <submittedName>
        <fullName evidence="13">Cytochrome ubiquinol oxidase subunit I</fullName>
    </submittedName>
</protein>
<dbReference type="PIRSF" id="PIRSF006446">
    <property type="entry name" value="Cyt_quinol_oxidase_1"/>
    <property type="match status" value="1"/>
</dbReference>
<keyword evidence="14" id="KW-1185">Reference proteome</keyword>
<keyword evidence="7 12" id="KW-0479">Metal-binding</keyword>
<accession>A0ABQ4CQT0</accession>
<evidence type="ECO:0000256" key="7">
    <source>
        <dbReference type="ARBA" id="ARBA00022723"/>
    </source>
</evidence>
<feature type="transmembrane region" description="Helical" evidence="12">
    <location>
        <begin position="221"/>
        <end position="240"/>
    </location>
</feature>
<feature type="transmembrane region" description="Helical" evidence="12">
    <location>
        <begin position="98"/>
        <end position="120"/>
    </location>
</feature>
<evidence type="ECO:0000313" key="14">
    <source>
        <dbReference type="Proteomes" id="UP000604117"/>
    </source>
</evidence>
<proteinExistence type="inferred from homology"/>
<dbReference type="Pfam" id="PF01654">
    <property type="entry name" value="Cyt_bd_oxida_I"/>
    <property type="match status" value="1"/>
</dbReference>
<comment type="caution">
    <text evidence="13">The sequence shown here is derived from an EMBL/GenBank/DDBJ whole genome shotgun (WGS) entry which is preliminary data.</text>
</comment>
<evidence type="ECO:0000256" key="3">
    <source>
        <dbReference type="ARBA" id="ARBA00022448"/>
    </source>
</evidence>
<comment type="similarity">
    <text evidence="2 12">Belongs to the cytochrome ubiquinol oxidase subunit 1 family.</text>
</comment>
<evidence type="ECO:0000256" key="2">
    <source>
        <dbReference type="ARBA" id="ARBA00009819"/>
    </source>
</evidence>
<feature type="transmembrane region" description="Helical" evidence="12">
    <location>
        <begin position="63"/>
        <end position="86"/>
    </location>
</feature>
<feature type="transmembrane region" description="Helical" evidence="12">
    <location>
        <begin position="357"/>
        <end position="378"/>
    </location>
</feature>